<dbReference type="PANTHER" id="PTHR23023">
    <property type="entry name" value="DIMETHYLANILINE MONOOXYGENASE"/>
    <property type="match status" value="1"/>
</dbReference>
<name>A0ABR4LJW6_9EURO</name>
<dbReference type="InterPro" id="IPR050346">
    <property type="entry name" value="FMO-like"/>
</dbReference>
<dbReference type="PRINTS" id="PR00370">
    <property type="entry name" value="FMOXYGENASE"/>
</dbReference>
<dbReference type="Gene3D" id="3.50.50.60">
    <property type="entry name" value="FAD/NAD(P)-binding domain"/>
    <property type="match status" value="2"/>
</dbReference>
<evidence type="ECO:0000259" key="4">
    <source>
        <dbReference type="Pfam" id="PF07992"/>
    </source>
</evidence>
<keyword evidence="3" id="KW-0560">Oxidoreductase</keyword>
<organism evidence="5 6">
    <name type="scientific">Aspergillus lucknowensis</name>
    <dbReference type="NCBI Taxonomy" id="176173"/>
    <lineage>
        <taxon>Eukaryota</taxon>
        <taxon>Fungi</taxon>
        <taxon>Dikarya</taxon>
        <taxon>Ascomycota</taxon>
        <taxon>Pezizomycotina</taxon>
        <taxon>Eurotiomycetes</taxon>
        <taxon>Eurotiomycetidae</taxon>
        <taxon>Eurotiales</taxon>
        <taxon>Aspergillaceae</taxon>
        <taxon>Aspergillus</taxon>
        <taxon>Aspergillus subgen. Nidulantes</taxon>
    </lineage>
</organism>
<accession>A0ABR4LJW6</accession>
<dbReference type="RefSeq" id="XP_070882661.1">
    <property type="nucleotide sequence ID" value="XM_071026100.1"/>
</dbReference>
<evidence type="ECO:0000313" key="6">
    <source>
        <dbReference type="Proteomes" id="UP001610432"/>
    </source>
</evidence>
<keyword evidence="1" id="KW-0285">Flavoprotein</keyword>
<evidence type="ECO:0000313" key="5">
    <source>
        <dbReference type="EMBL" id="KAL2863682.1"/>
    </source>
</evidence>
<dbReference type="InterPro" id="IPR036188">
    <property type="entry name" value="FAD/NAD-bd_sf"/>
</dbReference>
<dbReference type="InterPro" id="IPR000960">
    <property type="entry name" value="Flavin_mOase"/>
</dbReference>
<dbReference type="GeneID" id="98141172"/>
<keyword evidence="2" id="KW-0274">FAD</keyword>
<evidence type="ECO:0000256" key="2">
    <source>
        <dbReference type="ARBA" id="ARBA00022827"/>
    </source>
</evidence>
<gene>
    <name evidence="5" type="ORF">BJX67DRAFT_241492</name>
</gene>
<protein>
    <recommendedName>
        <fullName evidence="4">FAD/NAD(P)-binding domain-containing protein</fullName>
    </recommendedName>
</protein>
<keyword evidence="6" id="KW-1185">Reference proteome</keyword>
<sequence length="481" mass="53679">MSPRYSTVAVLGAGPAGISALKALHDEKAFEKIRVFERRNVPGGTWNYDPTPQKFPGTYASPSAADILAQKPSTFPGTTTPRIVEDATIPTAMYSWLDTNVPAELMAFTHTPFPNANSPVSTERYGAGNATRPYQVVSQYLLDLVEKYREYISFNTTVVSVEKTDAGKWRLTLRQPESTGDTHGDLWWQEDFDAVVVATGQYNVPYIPKISGLDEAIQTNPEVLEHVNAFRSPDAYAGKKVVVIGGSFSAGDVVGDIYTLVQGPLYVSQSSHSPFITEIWHLPQVELKPTISHIHGQRASKIQVSFSDGSEVEGVDKIIFATGYRFSFPFLSHHPVLIADRLPGVYQHVFKIGDPSLAVIGLVRAPLLFRMMEYESVAVARYYAGRGRELPSQADQQNWEVGRVKLKGDAYGYHDVTREMKEHMEFLRDLAGPPAAGADAYELPPIADEWLEKCFSVFQLKDQYWGRVRRREEEARLNRNT</sequence>
<feature type="domain" description="FAD/NAD(P)-binding" evidence="4">
    <location>
        <begin position="7"/>
        <end position="325"/>
    </location>
</feature>
<dbReference type="EMBL" id="JBFXLQ010000049">
    <property type="protein sequence ID" value="KAL2863682.1"/>
    <property type="molecule type" value="Genomic_DNA"/>
</dbReference>
<reference evidence="5 6" key="1">
    <citation type="submission" date="2024-07" db="EMBL/GenBank/DDBJ databases">
        <title>Section-level genome sequencing and comparative genomics of Aspergillus sections Usti and Cavernicolus.</title>
        <authorList>
            <consortium name="Lawrence Berkeley National Laboratory"/>
            <person name="Nybo J.L."/>
            <person name="Vesth T.C."/>
            <person name="Theobald S."/>
            <person name="Frisvad J.C."/>
            <person name="Larsen T.O."/>
            <person name="Kjaerboelling I."/>
            <person name="Rothschild-Mancinelli K."/>
            <person name="Lyhne E.K."/>
            <person name="Kogle M.E."/>
            <person name="Barry K."/>
            <person name="Clum A."/>
            <person name="Na H."/>
            <person name="Ledsgaard L."/>
            <person name="Lin J."/>
            <person name="Lipzen A."/>
            <person name="Kuo A."/>
            <person name="Riley R."/>
            <person name="Mondo S."/>
            <person name="Labutti K."/>
            <person name="Haridas S."/>
            <person name="Pangalinan J."/>
            <person name="Salamov A.A."/>
            <person name="Simmons B.A."/>
            <person name="Magnuson J.K."/>
            <person name="Chen J."/>
            <person name="Drula E."/>
            <person name="Henrissat B."/>
            <person name="Wiebenga A."/>
            <person name="Lubbers R.J."/>
            <person name="Gomes A.C."/>
            <person name="Macurrencykelacurrency M.R."/>
            <person name="Stajich J."/>
            <person name="Grigoriev I.V."/>
            <person name="Mortensen U.H."/>
            <person name="De Vries R.P."/>
            <person name="Baker S.E."/>
            <person name="Andersen M.R."/>
        </authorList>
    </citation>
    <scope>NUCLEOTIDE SEQUENCE [LARGE SCALE GENOMIC DNA]</scope>
    <source>
        <strain evidence="5 6">CBS 449.75</strain>
    </source>
</reference>
<dbReference type="Pfam" id="PF07992">
    <property type="entry name" value="Pyr_redox_2"/>
    <property type="match status" value="1"/>
</dbReference>
<proteinExistence type="predicted"/>
<dbReference type="Proteomes" id="UP001610432">
    <property type="component" value="Unassembled WGS sequence"/>
</dbReference>
<comment type="caution">
    <text evidence="5">The sequence shown here is derived from an EMBL/GenBank/DDBJ whole genome shotgun (WGS) entry which is preliminary data.</text>
</comment>
<evidence type="ECO:0000256" key="3">
    <source>
        <dbReference type="ARBA" id="ARBA00023002"/>
    </source>
</evidence>
<evidence type="ECO:0000256" key="1">
    <source>
        <dbReference type="ARBA" id="ARBA00022630"/>
    </source>
</evidence>
<dbReference type="SUPFAM" id="SSF51905">
    <property type="entry name" value="FAD/NAD(P)-binding domain"/>
    <property type="match status" value="2"/>
</dbReference>
<dbReference type="InterPro" id="IPR023753">
    <property type="entry name" value="FAD/NAD-binding_dom"/>
</dbReference>